<reference evidence="3" key="1">
    <citation type="submission" date="2021-03" db="EMBL/GenBank/DDBJ databases">
        <title>Assistant Professor.</title>
        <authorList>
            <person name="Huq M.A."/>
        </authorList>
    </citation>
    <scope>NUCLEOTIDE SEQUENCE [LARGE SCALE GENOMIC DNA]</scope>
    <source>
        <strain evidence="3">MAH-28</strain>
    </source>
</reference>
<dbReference type="GO" id="GO:0016746">
    <property type="term" value="F:acyltransferase activity"/>
    <property type="evidence" value="ECO:0007669"/>
    <property type="project" value="UniProtKB-KW"/>
</dbReference>
<dbReference type="EMBL" id="JAGHKP010000001">
    <property type="protein sequence ID" value="MBO9150798.1"/>
    <property type="molecule type" value="Genomic_DNA"/>
</dbReference>
<dbReference type="Proteomes" id="UP000679126">
    <property type="component" value="Unassembled WGS sequence"/>
</dbReference>
<dbReference type="InterPro" id="IPR000182">
    <property type="entry name" value="GNAT_dom"/>
</dbReference>
<gene>
    <name evidence="2" type="ORF">J7I43_01150</name>
</gene>
<dbReference type="PROSITE" id="PS51186">
    <property type="entry name" value="GNAT"/>
    <property type="match status" value="1"/>
</dbReference>
<dbReference type="RefSeq" id="WP_209142397.1">
    <property type="nucleotide sequence ID" value="NZ_JAGHKP010000001.1"/>
</dbReference>
<feature type="domain" description="N-acetyltransferase" evidence="1">
    <location>
        <begin position="102"/>
        <end position="230"/>
    </location>
</feature>
<dbReference type="SUPFAM" id="SSF55729">
    <property type="entry name" value="Acyl-CoA N-acyltransferases (Nat)"/>
    <property type="match status" value="1"/>
</dbReference>
<dbReference type="Pfam" id="PF08445">
    <property type="entry name" value="FR47"/>
    <property type="match status" value="1"/>
</dbReference>
<evidence type="ECO:0000313" key="2">
    <source>
        <dbReference type="EMBL" id="MBO9150798.1"/>
    </source>
</evidence>
<dbReference type="InterPro" id="IPR013653">
    <property type="entry name" value="GCN5-like_dom"/>
</dbReference>
<organism evidence="2 3">
    <name type="scientific">Chitinophaga chungangae</name>
    <dbReference type="NCBI Taxonomy" id="2821488"/>
    <lineage>
        <taxon>Bacteria</taxon>
        <taxon>Pseudomonadati</taxon>
        <taxon>Bacteroidota</taxon>
        <taxon>Chitinophagia</taxon>
        <taxon>Chitinophagales</taxon>
        <taxon>Chitinophagaceae</taxon>
        <taxon>Chitinophaga</taxon>
    </lineage>
</organism>
<evidence type="ECO:0000259" key="1">
    <source>
        <dbReference type="PROSITE" id="PS51186"/>
    </source>
</evidence>
<sequence length="230" mass="25665">MERKDKYSALDNPAWSALTSQHSEFAIGPALAKRYRADIVSFTGFAEPTVAAAAALDPLMAAGEHFFIIGEPPPLPEGWEVKNDLACVQMVCESPVTVPATVEIEPLVEKQAREMYDLVQLVQPGYYLLNTHRMGDYYGIRQEGKLVAIAGERMRTDVFTELSAICTHPDFTGRKYAQQLTAHLCRKNIEAGKIPFLHASTANSRAIGVYELMGFRTRREISFRLTVKNK</sequence>
<proteinExistence type="predicted"/>
<comment type="caution">
    <text evidence="2">The sequence shown here is derived from an EMBL/GenBank/DDBJ whole genome shotgun (WGS) entry which is preliminary data.</text>
</comment>
<keyword evidence="3" id="KW-1185">Reference proteome</keyword>
<accession>A0ABS3Y7Z4</accession>
<evidence type="ECO:0000313" key="3">
    <source>
        <dbReference type="Proteomes" id="UP000679126"/>
    </source>
</evidence>
<protein>
    <submittedName>
        <fullName evidence="2">GNAT family N-acetyltransferase</fullName>
        <ecNumber evidence="2">2.3.1.-</ecNumber>
    </submittedName>
</protein>
<dbReference type="EC" id="2.3.1.-" evidence="2"/>
<name>A0ABS3Y7Z4_9BACT</name>
<keyword evidence="2" id="KW-0012">Acyltransferase</keyword>
<dbReference type="Gene3D" id="3.40.630.30">
    <property type="match status" value="1"/>
</dbReference>
<keyword evidence="2" id="KW-0808">Transferase</keyword>
<dbReference type="InterPro" id="IPR016181">
    <property type="entry name" value="Acyl_CoA_acyltransferase"/>
</dbReference>